<dbReference type="EMBL" id="CALOZG010000016">
    <property type="protein sequence ID" value="CAH4031585.1"/>
    <property type="molecule type" value="Genomic_DNA"/>
</dbReference>
<accession>A0A9P0XE58</accession>
<organism evidence="1 2">
    <name type="scientific">Pieris brassicae</name>
    <name type="common">White butterfly</name>
    <name type="synonym">Large white butterfly</name>
    <dbReference type="NCBI Taxonomy" id="7116"/>
    <lineage>
        <taxon>Eukaryota</taxon>
        <taxon>Metazoa</taxon>
        <taxon>Ecdysozoa</taxon>
        <taxon>Arthropoda</taxon>
        <taxon>Hexapoda</taxon>
        <taxon>Insecta</taxon>
        <taxon>Pterygota</taxon>
        <taxon>Neoptera</taxon>
        <taxon>Endopterygota</taxon>
        <taxon>Lepidoptera</taxon>
        <taxon>Glossata</taxon>
        <taxon>Ditrysia</taxon>
        <taxon>Papilionoidea</taxon>
        <taxon>Pieridae</taxon>
        <taxon>Pierinae</taxon>
        <taxon>Pieris</taxon>
    </lineage>
</organism>
<evidence type="ECO:0000313" key="1">
    <source>
        <dbReference type="EMBL" id="CAH4031585.1"/>
    </source>
</evidence>
<keyword evidence="2" id="KW-1185">Reference proteome</keyword>
<comment type="caution">
    <text evidence="1">The sequence shown here is derived from an EMBL/GenBank/DDBJ whole genome shotgun (WGS) entry which is preliminary data.</text>
</comment>
<sequence>MVDWDLVLIAALAEEEKSIQTRRISSHRSASYPRVLPRHRSSLKAANAPPVQKRSLRGSAVRACASGAEGKQAIDAANVRWAHVLGAFS</sequence>
<protein>
    <submittedName>
        <fullName evidence="1">Uncharacterized protein</fullName>
    </submittedName>
</protein>
<dbReference type="Proteomes" id="UP001152562">
    <property type="component" value="Unassembled WGS sequence"/>
</dbReference>
<evidence type="ECO:0000313" key="2">
    <source>
        <dbReference type="Proteomes" id="UP001152562"/>
    </source>
</evidence>
<name>A0A9P0XE58_PIEBR</name>
<proteinExistence type="predicted"/>
<gene>
    <name evidence="1" type="ORF">PIBRA_LOCUS8069</name>
</gene>
<dbReference type="AlphaFoldDB" id="A0A9P0XE58"/>
<reference evidence="1" key="1">
    <citation type="submission" date="2022-05" db="EMBL/GenBank/DDBJ databases">
        <authorList>
            <person name="Okamura Y."/>
        </authorList>
    </citation>
    <scope>NUCLEOTIDE SEQUENCE</scope>
</reference>